<gene>
    <name evidence="9" type="ORF">L798_14470</name>
</gene>
<evidence type="ECO:0000256" key="3">
    <source>
        <dbReference type="ARBA" id="ARBA00022980"/>
    </source>
</evidence>
<dbReference type="AlphaFoldDB" id="A0A067QNC0"/>
<comment type="similarity">
    <text evidence="6">Belongs to the mitochondrion-specific ribosomal protein mL39 family.</text>
</comment>
<accession>A0A067QNC0</accession>
<dbReference type="Proteomes" id="UP000027135">
    <property type="component" value="Unassembled WGS sequence"/>
</dbReference>
<evidence type="ECO:0000256" key="6">
    <source>
        <dbReference type="ARBA" id="ARBA00061231"/>
    </source>
</evidence>
<dbReference type="GO" id="GO:0000166">
    <property type="term" value="F:nucleotide binding"/>
    <property type="evidence" value="ECO:0007669"/>
    <property type="project" value="InterPro"/>
</dbReference>
<dbReference type="OMA" id="YNCAQHL"/>
<evidence type="ECO:0000256" key="7">
    <source>
        <dbReference type="ARBA" id="ARBA00071662"/>
    </source>
</evidence>
<dbReference type="GO" id="GO:1990904">
    <property type="term" value="C:ribonucleoprotein complex"/>
    <property type="evidence" value="ECO:0007669"/>
    <property type="project" value="UniProtKB-KW"/>
</dbReference>
<evidence type="ECO:0000256" key="4">
    <source>
        <dbReference type="ARBA" id="ARBA00023128"/>
    </source>
</evidence>
<dbReference type="InterPro" id="IPR012675">
    <property type="entry name" value="Beta-grasp_dom_sf"/>
</dbReference>
<dbReference type="OrthoDB" id="5870821at2759"/>
<dbReference type="GO" id="GO:0006435">
    <property type="term" value="P:threonyl-tRNA aminoacylation"/>
    <property type="evidence" value="ECO:0007669"/>
    <property type="project" value="TreeGrafter"/>
</dbReference>
<evidence type="ECO:0000256" key="5">
    <source>
        <dbReference type="ARBA" id="ARBA00023274"/>
    </source>
</evidence>
<dbReference type="InParanoid" id="A0A067QNC0"/>
<dbReference type="GO" id="GO:0005840">
    <property type="term" value="C:ribosome"/>
    <property type="evidence" value="ECO:0007669"/>
    <property type="project" value="UniProtKB-KW"/>
</dbReference>
<dbReference type="CDD" id="cd01667">
    <property type="entry name" value="TGS_ThrRS"/>
    <property type="match status" value="1"/>
</dbReference>
<dbReference type="FunCoup" id="A0A067QNC0">
    <property type="interactions" value="1307"/>
</dbReference>
<organism evidence="9 10">
    <name type="scientific">Zootermopsis nevadensis</name>
    <name type="common">Dampwood termite</name>
    <dbReference type="NCBI Taxonomy" id="136037"/>
    <lineage>
        <taxon>Eukaryota</taxon>
        <taxon>Metazoa</taxon>
        <taxon>Ecdysozoa</taxon>
        <taxon>Arthropoda</taxon>
        <taxon>Hexapoda</taxon>
        <taxon>Insecta</taxon>
        <taxon>Pterygota</taxon>
        <taxon>Neoptera</taxon>
        <taxon>Polyneoptera</taxon>
        <taxon>Dictyoptera</taxon>
        <taxon>Blattodea</taxon>
        <taxon>Blattoidea</taxon>
        <taxon>Termitoidae</taxon>
        <taxon>Termopsidae</taxon>
        <taxon>Zootermopsis</taxon>
    </lineage>
</organism>
<dbReference type="GO" id="GO:0005739">
    <property type="term" value="C:mitochondrion"/>
    <property type="evidence" value="ECO:0007669"/>
    <property type="project" value="UniProtKB-SubCell"/>
</dbReference>
<dbReference type="eggNOG" id="KOG1637">
    <property type="taxonomic scope" value="Eukaryota"/>
</dbReference>
<keyword evidence="3 9" id="KW-0689">Ribosomal protein</keyword>
<comment type="subcellular location">
    <subcellularLocation>
        <location evidence="1">Mitochondrion</location>
    </subcellularLocation>
</comment>
<keyword evidence="2" id="KW-0648">Protein biosynthesis</keyword>
<evidence type="ECO:0000256" key="8">
    <source>
        <dbReference type="ARBA" id="ARBA00075914"/>
    </source>
</evidence>
<evidence type="ECO:0000256" key="1">
    <source>
        <dbReference type="ARBA" id="ARBA00004173"/>
    </source>
</evidence>
<evidence type="ECO:0000313" key="10">
    <source>
        <dbReference type="Proteomes" id="UP000027135"/>
    </source>
</evidence>
<dbReference type="GO" id="GO:0004829">
    <property type="term" value="F:threonine-tRNA ligase activity"/>
    <property type="evidence" value="ECO:0007669"/>
    <property type="project" value="TreeGrafter"/>
</dbReference>
<dbReference type="Gene3D" id="3.10.20.30">
    <property type="match status" value="1"/>
</dbReference>
<dbReference type="STRING" id="136037.A0A067QNC0"/>
<dbReference type="PANTHER" id="PTHR11451">
    <property type="entry name" value="THREONINE-TRNA LIGASE"/>
    <property type="match status" value="1"/>
</dbReference>
<reference evidence="9 10" key="1">
    <citation type="journal article" date="2014" name="Nat. Commun.">
        <title>Molecular traces of alternative social organization in a termite genome.</title>
        <authorList>
            <person name="Terrapon N."/>
            <person name="Li C."/>
            <person name="Robertson H.M."/>
            <person name="Ji L."/>
            <person name="Meng X."/>
            <person name="Booth W."/>
            <person name="Chen Z."/>
            <person name="Childers C.P."/>
            <person name="Glastad K.M."/>
            <person name="Gokhale K."/>
            <person name="Gowin J."/>
            <person name="Gronenberg W."/>
            <person name="Hermansen R.A."/>
            <person name="Hu H."/>
            <person name="Hunt B.G."/>
            <person name="Huylmans A.K."/>
            <person name="Khalil S.M."/>
            <person name="Mitchell R.D."/>
            <person name="Munoz-Torres M.C."/>
            <person name="Mustard J.A."/>
            <person name="Pan H."/>
            <person name="Reese J.T."/>
            <person name="Scharf M.E."/>
            <person name="Sun F."/>
            <person name="Vogel H."/>
            <person name="Xiao J."/>
            <person name="Yang W."/>
            <person name="Yang Z."/>
            <person name="Yang Z."/>
            <person name="Zhou J."/>
            <person name="Zhu J."/>
            <person name="Brent C.S."/>
            <person name="Elsik C.G."/>
            <person name="Goodisman M.A."/>
            <person name="Liberles D.A."/>
            <person name="Roe R.M."/>
            <person name="Vargo E.L."/>
            <person name="Vilcinskas A."/>
            <person name="Wang J."/>
            <person name="Bornberg-Bauer E."/>
            <person name="Korb J."/>
            <person name="Zhang G."/>
            <person name="Liebig J."/>
        </authorList>
    </citation>
    <scope>NUCLEOTIDE SEQUENCE [LARGE SCALE GENOMIC DNA]</scope>
    <source>
        <tissue evidence="9">Whole organism</tissue>
    </source>
</reference>
<proteinExistence type="inferred from homology"/>
<dbReference type="EMBL" id="KK853131">
    <property type="protein sequence ID" value="KDR10946.1"/>
    <property type="molecule type" value="Genomic_DNA"/>
</dbReference>
<evidence type="ECO:0000256" key="2">
    <source>
        <dbReference type="ARBA" id="ARBA00022917"/>
    </source>
</evidence>
<keyword evidence="4" id="KW-0496">Mitochondrion</keyword>
<keyword evidence="10" id="KW-1185">Reference proteome</keyword>
<dbReference type="FunFam" id="3.30.980.10:FF:000006">
    <property type="entry name" value="39S ribosomal protein L39, mitochondrial"/>
    <property type="match status" value="1"/>
</dbReference>
<evidence type="ECO:0000313" key="9">
    <source>
        <dbReference type="EMBL" id="KDR10946.1"/>
    </source>
</evidence>
<sequence length="338" mass="38601">MLRRIGMNLRKKPFAEITVQCRCATLQGNAEAKHRRSLLFTKEKERQQKNIGRIEKIEVQYVGTPEDVTLMMNKGISTPFNCAQHMSEMLMQRSALALIDDTTLWDMNRPLEADCQLRLLHFRDSDPYHVNKAFWRSCSMLLGALAENVFRENIHVDLHSFPSPTVKTGSFVYDVNIGLDNWQPVQDELRIMSAQMVNLCQKNLKFERLEVNIDLALEMFKDNKYKTEQIPHIASQISDRKTVVLYRVGDHVDLSRGPMVADTSFVGKCTVTAVHKIETNQGILYRFQGVALPKGFLLNHFAYGILEDRARKLNPGRLPGAPSNISDMFQPTSEAMSL</sequence>
<dbReference type="InterPro" id="IPR018163">
    <property type="entry name" value="Thr/Ala-tRNA-synth_IIc_edit"/>
</dbReference>
<dbReference type="Gene3D" id="3.30.980.10">
    <property type="entry name" value="Threonyl-trna Synthetase, Chain A, domain 2"/>
    <property type="match status" value="1"/>
</dbReference>
<dbReference type="PANTHER" id="PTHR11451:SF44">
    <property type="entry name" value="THREONINE--TRNA LIGASE, CHLOROPLASTIC_MITOCHONDRIAL 2"/>
    <property type="match status" value="1"/>
</dbReference>
<keyword evidence="5" id="KW-0687">Ribonucleoprotein</keyword>
<name>A0A067QNC0_ZOONE</name>
<protein>
    <recommendedName>
        <fullName evidence="7">Large ribosomal subunit protein mL39</fullName>
    </recommendedName>
    <alternativeName>
        <fullName evidence="8">39S ribosomal protein L39, mitochondrial</fullName>
    </alternativeName>
</protein>
<dbReference type="SUPFAM" id="SSF55186">
    <property type="entry name" value="ThrRS/AlaRS common domain"/>
    <property type="match status" value="1"/>
</dbReference>